<dbReference type="EMBL" id="JACGWL010000001">
    <property type="protein sequence ID" value="KAK4410441.1"/>
    <property type="molecule type" value="Genomic_DNA"/>
</dbReference>
<comment type="subcellular location">
    <subcellularLocation>
        <location evidence="1">Nucleus</location>
    </subcellularLocation>
</comment>
<evidence type="ECO:0000313" key="8">
    <source>
        <dbReference type="EMBL" id="KAK4410441.1"/>
    </source>
</evidence>
<evidence type="ECO:0000256" key="1">
    <source>
        <dbReference type="ARBA" id="ARBA00004123"/>
    </source>
</evidence>
<dbReference type="GO" id="GO:0006281">
    <property type="term" value="P:DNA repair"/>
    <property type="evidence" value="ECO:0007669"/>
    <property type="project" value="InterPro"/>
</dbReference>
<dbReference type="AlphaFoldDB" id="A0AAE1XEH8"/>
<dbReference type="CDD" id="cd18140">
    <property type="entry name" value="HLD_clamp_RFC"/>
    <property type="match status" value="1"/>
</dbReference>
<dbReference type="PANTHER" id="PTHR12172">
    <property type="entry name" value="CELL CYCLE CHECKPOINT PROTEIN RAD17"/>
    <property type="match status" value="1"/>
</dbReference>
<keyword evidence="3" id="KW-0227">DNA damage</keyword>
<dbReference type="GO" id="GO:0000077">
    <property type="term" value="P:DNA damage checkpoint signaling"/>
    <property type="evidence" value="ECO:0007669"/>
    <property type="project" value="TreeGrafter"/>
</dbReference>
<evidence type="ECO:0000256" key="4">
    <source>
        <dbReference type="ARBA" id="ARBA00022840"/>
    </source>
</evidence>
<dbReference type="GO" id="GO:0003689">
    <property type="term" value="F:DNA clamp loader activity"/>
    <property type="evidence" value="ECO:0007669"/>
    <property type="project" value="TreeGrafter"/>
</dbReference>
<evidence type="ECO:0000256" key="3">
    <source>
        <dbReference type="ARBA" id="ARBA00022763"/>
    </source>
</evidence>
<name>A0AAE1XEH8_9LAMI</name>
<keyword evidence="2" id="KW-0547">Nucleotide-binding</keyword>
<evidence type="ECO:0000313" key="9">
    <source>
        <dbReference type="Proteomes" id="UP001289374"/>
    </source>
</evidence>
<dbReference type="Pfam" id="PF21960">
    <property type="entry name" value="RCF1-5-like_lid"/>
    <property type="match status" value="1"/>
</dbReference>
<dbReference type="GO" id="GO:0005524">
    <property type="term" value="F:ATP binding"/>
    <property type="evidence" value="ECO:0007669"/>
    <property type="project" value="UniProtKB-KW"/>
</dbReference>
<dbReference type="GO" id="GO:0005634">
    <property type="term" value="C:nucleus"/>
    <property type="evidence" value="ECO:0007669"/>
    <property type="project" value="UniProtKB-SubCell"/>
</dbReference>
<keyword evidence="4" id="KW-0067">ATP-binding</keyword>
<comment type="caution">
    <text evidence="8">The sequence shown here is derived from an EMBL/GenBank/DDBJ whole genome shotgun (WGS) entry which is preliminary data.</text>
</comment>
<feature type="compositionally biased region" description="Basic and acidic residues" evidence="7">
    <location>
        <begin position="1"/>
        <end position="10"/>
    </location>
</feature>
<keyword evidence="6" id="KW-0131">Cell cycle</keyword>
<evidence type="ECO:0000256" key="2">
    <source>
        <dbReference type="ARBA" id="ARBA00022741"/>
    </source>
</evidence>
<dbReference type="GO" id="GO:0033314">
    <property type="term" value="P:mitotic DNA replication checkpoint signaling"/>
    <property type="evidence" value="ECO:0007669"/>
    <property type="project" value="TreeGrafter"/>
</dbReference>
<feature type="compositionally biased region" description="Polar residues" evidence="7">
    <location>
        <begin position="161"/>
        <end position="175"/>
    </location>
</feature>
<feature type="region of interest" description="Disordered" evidence="7">
    <location>
        <begin position="1"/>
        <end position="31"/>
    </location>
</feature>
<dbReference type="Proteomes" id="UP001289374">
    <property type="component" value="Unassembled WGS sequence"/>
</dbReference>
<gene>
    <name evidence="8" type="ORF">Sango_0117100</name>
</gene>
<dbReference type="Gene3D" id="1.10.8.60">
    <property type="match status" value="1"/>
</dbReference>
<sequence length="416" mass="46828">MHHLGVKREVIGTNSDTKNAGLKGEDGPVCPKPRRLGSTLPAQFLNHPCLCRKHHDTEYSDGRSGILDIIAEKRMDGRDDEEVGRCQRWWWSAGSPPPPPGRTNNPNWRSMGKGKRNSVVVISSSDDDEDKDNGFLLKTGFRFSKSAPTRKNPKRAKRLSLANSRSRPLQPSGSSGFDEVKQFCEEFDQGFTQFKVTSGFVVEKYKPSCLEELAVHKKKVEEVKTWFEERLRNCAVTFNPITVNSIKRVLSKICRVERVEVCDEQIDVIAKASGGDIRHAITSLQYLSLKPHPMYSLSFPMGLPAYPEENGNYSGHLDEGFSLPFGKDATLSLFHALGKFLHNKREARSLVTSDTGAILLKEKFVRCPLKMDAPELVLRQAHGQARLVVDFLHENVLDFVSEEAIKDAWVLNSYFK</sequence>
<reference evidence="8" key="2">
    <citation type="journal article" date="2024" name="Plant">
        <title>Genomic evolution and insights into agronomic trait innovations of Sesamum species.</title>
        <authorList>
            <person name="Miao H."/>
            <person name="Wang L."/>
            <person name="Qu L."/>
            <person name="Liu H."/>
            <person name="Sun Y."/>
            <person name="Le M."/>
            <person name="Wang Q."/>
            <person name="Wei S."/>
            <person name="Zheng Y."/>
            <person name="Lin W."/>
            <person name="Duan Y."/>
            <person name="Cao H."/>
            <person name="Xiong S."/>
            <person name="Wang X."/>
            <person name="Wei L."/>
            <person name="Li C."/>
            <person name="Ma Q."/>
            <person name="Ju M."/>
            <person name="Zhao R."/>
            <person name="Li G."/>
            <person name="Mu C."/>
            <person name="Tian Q."/>
            <person name="Mei H."/>
            <person name="Zhang T."/>
            <person name="Gao T."/>
            <person name="Zhang H."/>
        </authorList>
    </citation>
    <scope>NUCLEOTIDE SEQUENCE</scope>
    <source>
        <strain evidence="8">K16</strain>
    </source>
</reference>
<feature type="region of interest" description="Disordered" evidence="7">
    <location>
        <begin position="146"/>
        <end position="175"/>
    </location>
</feature>
<evidence type="ECO:0000256" key="6">
    <source>
        <dbReference type="ARBA" id="ARBA00023306"/>
    </source>
</evidence>
<dbReference type="GO" id="GO:0003682">
    <property type="term" value="F:chromatin binding"/>
    <property type="evidence" value="ECO:0007669"/>
    <property type="project" value="TreeGrafter"/>
</dbReference>
<protein>
    <submittedName>
        <fullName evidence="8">Cell cycle checkpoint protein</fullName>
    </submittedName>
</protein>
<dbReference type="Pfam" id="PF03215">
    <property type="entry name" value="Rad17"/>
    <property type="match status" value="1"/>
</dbReference>
<dbReference type="InterPro" id="IPR004582">
    <property type="entry name" value="Checkpoint_prot_Rad17_Rad24"/>
</dbReference>
<dbReference type="PANTHER" id="PTHR12172:SF0">
    <property type="entry name" value="CELL CYCLE CHECKPOINT PROTEIN RAD17"/>
    <property type="match status" value="1"/>
</dbReference>
<accession>A0AAE1XEH8</accession>
<evidence type="ECO:0000256" key="5">
    <source>
        <dbReference type="ARBA" id="ARBA00023242"/>
    </source>
</evidence>
<keyword evidence="5" id="KW-0539">Nucleus</keyword>
<keyword evidence="9" id="KW-1185">Reference proteome</keyword>
<dbReference type="InterPro" id="IPR047854">
    <property type="entry name" value="RFC_lid"/>
</dbReference>
<evidence type="ECO:0000256" key="7">
    <source>
        <dbReference type="SAM" id="MobiDB-lite"/>
    </source>
</evidence>
<proteinExistence type="predicted"/>
<organism evidence="8 9">
    <name type="scientific">Sesamum angolense</name>
    <dbReference type="NCBI Taxonomy" id="2727404"/>
    <lineage>
        <taxon>Eukaryota</taxon>
        <taxon>Viridiplantae</taxon>
        <taxon>Streptophyta</taxon>
        <taxon>Embryophyta</taxon>
        <taxon>Tracheophyta</taxon>
        <taxon>Spermatophyta</taxon>
        <taxon>Magnoliopsida</taxon>
        <taxon>eudicotyledons</taxon>
        <taxon>Gunneridae</taxon>
        <taxon>Pentapetalae</taxon>
        <taxon>asterids</taxon>
        <taxon>lamiids</taxon>
        <taxon>Lamiales</taxon>
        <taxon>Pedaliaceae</taxon>
        <taxon>Sesamum</taxon>
    </lineage>
</organism>
<reference evidence="8" key="1">
    <citation type="submission" date="2020-06" db="EMBL/GenBank/DDBJ databases">
        <authorList>
            <person name="Li T."/>
            <person name="Hu X."/>
            <person name="Zhang T."/>
            <person name="Song X."/>
            <person name="Zhang H."/>
            <person name="Dai N."/>
            <person name="Sheng W."/>
            <person name="Hou X."/>
            <person name="Wei L."/>
        </authorList>
    </citation>
    <scope>NUCLEOTIDE SEQUENCE</scope>
    <source>
        <strain evidence="8">K16</strain>
        <tissue evidence="8">Leaf</tissue>
    </source>
</reference>
<feature type="region of interest" description="Disordered" evidence="7">
    <location>
        <begin position="89"/>
        <end position="115"/>
    </location>
</feature>